<keyword evidence="1" id="KW-0812">Transmembrane</keyword>
<keyword evidence="1" id="KW-0472">Membrane</keyword>
<proteinExistence type="predicted"/>
<comment type="caution">
    <text evidence="2">The sequence shown here is derived from an EMBL/GenBank/DDBJ whole genome shotgun (WGS) entry which is preliminary data.</text>
</comment>
<evidence type="ECO:0000256" key="1">
    <source>
        <dbReference type="SAM" id="Phobius"/>
    </source>
</evidence>
<keyword evidence="1" id="KW-1133">Transmembrane helix</keyword>
<dbReference type="Gene3D" id="1.10.260.40">
    <property type="entry name" value="lambda repressor-like DNA-binding domains"/>
    <property type="match status" value="1"/>
</dbReference>
<reference evidence="2 3" key="1">
    <citation type="journal article" date="2015" name="Nature">
        <title>rRNA introns, odd ribosomes, and small enigmatic genomes across a large radiation of phyla.</title>
        <authorList>
            <person name="Brown C.T."/>
            <person name="Hug L.A."/>
            <person name="Thomas B.C."/>
            <person name="Sharon I."/>
            <person name="Castelle C.J."/>
            <person name="Singh A."/>
            <person name="Wilkins M.J."/>
            <person name="Williams K.H."/>
            <person name="Banfield J.F."/>
        </authorList>
    </citation>
    <scope>NUCLEOTIDE SEQUENCE [LARGE SCALE GENOMIC DNA]</scope>
</reference>
<gene>
    <name evidence="2" type="ORF">UV58_C0002G0034</name>
</gene>
<dbReference type="Gene3D" id="2.60.40.10">
    <property type="entry name" value="Immunoglobulins"/>
    <property type="match status" value="1"/>
</dbReference>
<accession>A0A0G1CC76</accession>
<dbReference type="InterPro" id="IPR013783">
    <property type="entry name" value="Ig-like_fold"/>
</dbReference>
<dbReference type="AlphaFoldDB" id="A0A0G1CC76"/>
<dbReference type="InterPro" id="IPR010982">
    <property type="entry name" value="Lambda_DNA-bd_dom_sf"/>
</dbReference>
<dbReference type="Pfam" id="PF13413">
    <property type="entry name" value="HTH_25"/>
    <property type="match status" value="1"/>
</dbReference>
<dbReference type="Proteomes" id="UP000034810">
    <property type="component" value="Unassembled WGS sequence"/>
</dbReference>
<feature type="transmembrane region" description="Helical" evidence="1">
    <location>
        <begin position="103"/>
        <end position="125"/>
    </location>
</feature>
<dbReference type="GO" id="GO:0003677">
    <property type="term" value="F:DNA binding"/>
    <property type="evidence" value="ECO:0007669"/>
    <property type="project" value="InterPro"/>
</dbReference>
<dbReference type="EMBL" id="LCFA01000002">
    <property type="protein sequence ID" value="KKS83024.1"/>
    <property type="molecule type" value="Genomic_DNA"/>
</dbReference>
<evidence type="ECO:0000313" key="3">
    <source>
        <dbReference type="Proteomes" id="UP000034810"/>
    </source>
</evidence>
<sequence>MELKGFRGILRDALKDRGASPQKMSEETGIAPIYIRAFLDGDFEKLPALPYVRGYVERISQYLDIEFDDFWGQYKKEAEIKKSGEEDRLPVNRFALQPASKKNVLIIAVVLIFLALIVPQISSFFGSPTLEVTNPDRNDLIVDQPNFILKGFVKRAQDKVLINDEEIVVFPDGMFEKEVVLSEKINLFRFKAKRFLGKEAVIERTIIYESGQSVPEENEATTTD</sequence>
<protein>
    <submittedName>
        <fullName evidence="2">Transcriptional regulator</fullName>
    </submittedName>
</protein>
<name>A0A0G1CC76_9BACT</name>
<organism evidence="2 3">
    <name type="scientific">Candidatus Wolfebacteria bacterium GW2011_GWC1_43_10</name>
    <dbReference type="NCBI Taxonomy" id="1619011"/>
    <lineage>
        <taxon>Bacteria</taxon>
        <taxon>Candidatus Wolfeibacteriota</taxon>
    </lineage>
</organism>
<evidence type="ECO:0000313" key="2">
    <source>
        <dbReference type="EMBL" id="KKS83024.1"/>
    </source>
</evidence>